<organism evidence="1">
    <name type="scientific">uncultured bacterium A1Q1_fos_75</name>
    <dbReference type="NCBI Taxonomy" id="1256589"/>
    <lineage>
        <taxon>Bacteria</taxon>
        <taxon>environmental samples</taxon>
    </lineage>
</organism>
<reference evidence="1" key="1">
    <citation type="submission" date="2012-09" db="EMBL/GenBank/DDBJ databases">
        <title>Metagenomic Characterization of a Microbial Community in Wastewater Detects High Levels of Antibiotic Resistance.</title>
        <authorList>
            <person name="Abrams M."/>
            <person name="Caldwell A."/>
            <person name="Vandaei E."/>
            <person name="Lee W."/>
            <person name="Perrott J."/>
            <person name="Khan S.Y."/>
            <person name="Ta J."/>
            <person name="Romero D."/>
            <person name="Nguyen V."/>
            <person name="Pourmand N."/>
            <person name="Ouverney C.C."/>
        </authorList>
    </citation>
    <scope>NUCLEOTIDE SEQUENCE</scope>
</reference>
<accession>L7VQM5</accession>
<evidence type="ECO:0000313" key="1">
    <source>
        <dbReference type="EMBL" id="AGC71237.1"/>
    </source>
</evidence>
<dbReference type="AlphaFoldDB" id="L7VQM5"/>
<dbReference type="EMBL" id="JX649866">
    <property type="protein sequence ID" value="AGC71237.1"/>
    <property type="molecule type" value="Genomic_DNA"/>
</dbReference>
<proteinExistence type="predicted"/>
<sequence>MKLRIILARGLSRKRVREHKDRLQRTIQLRRGNLHACMRLPSIVCRARLHGSVPSSPLVGFSLEPKSRGTSFRGETRAD</sequence>
<protein>
    <submittedName>
        <fullName evidence="1">Uncharacterized protein</fullName>
    </submittedName>
</protein>
<name>L7VQM5_9BACT</name>